<organism evidence="1 2">
    <name type="scientific">Amazona aestiva</name>
    <name type="common">Blue-fronted Amazon parrot</name>
    <dbReference type="NCBI Taxonomy" id="12930"/>
    <lineage>
        <taxon>Eukaryota</taxon>
        <taxon>Metazoa</taxon>
        <taxon>Chordata</taxon>
        <taxon>Craniata</taxon>
        <taxon>Vertebrata</taxon>
        <taxon>Euteleostomi</taxon>
        <taxon>Archelosauria</taxon>
        <taxon>Archosauria</taxon>
        <taxon>Dinosauria</taxon>
        <taxon>Saurischia</taxon>
        <taxon>Theropoda</taxon>
        <taxon>Coelurosauria</taxon>
        <taxon>Aves</taxon>
        <taxon>Neognathae</taxon>
        <taxon>Neoaves</taxon>
        <taxon>Telluraves</taxon>
        <taxon>Australaves</taxon>
        <taxon>Psittaciformes</taxon>
        <taxon>Psittacidae</taxon>
        <taxon>Amazona</taxon>
    </lineage>
</organism>
<dbReference type="Gene3D" id="3.30.200.20">
    <property type="entry name" value="Phosphorylase Kinase, domain 1"/>
    <property type="match status" value="1"/>
</dbReference>
<comment type="caution">
    <text evidence="1">The sequence shown here is derived from an EMBL/GenBank/DDBJ whole genome shotgun (WGS) entry which is preliminary data.</text>
</comment>
<accession>A0A0Q3MIK1</accession>
<reference evidence="1 2" key="1">
    <citation type="submission" date="2015-10" db="EMBL/GenBank/DDBJ databases">
        <authorList>
            <person name="Gilbert D.G."/>
        </authorList>
    </citation>
    <scope>NUCLEOTIDE SEQUENCE [LARGE SCALE GENOMIC DNA]</scope>
    <source>
        <strain evidence="1">FVVF132</strain>
    </source>
</reference>
<sequence length="99" mass="11605">MPPHGVQMPLAVEKPDQSLVTVSGEIRNEEKDYTARESKMRIKHENIVALEDIYESPNHLYLVMQFWDWDRLASTIGWQLCEVQKTRNQFCMPPFLVSI</sequence>
<dbReference type="OrthoDB" id="40902at2759"/>
<name>A0A0Q3MIK1_AMAAE</name>
<dbReference type="Proteomes" id="UP000051836">
    <property type="component" value="Unassembled WGS sequence"/>
</dbReference>
<dbReference type="InterPro" id="IPR011009">
    <property type="entry name" value="Kinase-like_dom_sf"/>
</dbReference>
<keyword evidence="2" id="KW-1185">Reference proteome</keyword>
<dbReference type="SUPFAM" id="SSF56112">
    <property type="entry name" value="Protein kinase-like (PK-like)"/>
    <property type="match status" value="1"/>
</dbReference>
<evidence type="ECO:0000313" key="2">
    <source>
        <dbReference type="Proteomes" id="UP000051836"/>
    </source>
</evidence>
<gene>
    <name evidence="1" type="ORF">AAES_207028</name>
</gene>
<dbReference type="AlphaFoldDB" id="A0A0Q3MIK1"/>
<proteinExistence type="predicted"/>
<protein>
    <recommendedName>
        <fullName evidence="3">Protein kinase domain-containing protein</fullName>
    </recommendedName>
</protein>
<dbReference type="STRING" id="12930.A0A0Q3MIK1"/>
<evidence type="ECO:0008006" key="3">
    <source>
        <dbReference type="Google" id="ProtNLM"/>
    </source>
</evidence>
<dbReference type="EMBL" id="LMAW01001914">
    <property type="protein sequence ID" value="KQK82301.1"/>
    <property type="molecule type" value="Genomic_DNA"/>
</dbReference>
<evidence type="ECO:0000313" key="1">
    <source>
        <dbReference type="EMBL" id="KQK82301.1"/>
    </source>
</evidence>